<dbReference type="EMBL" id="MDTQ01000001">
    <property type="protein sequence ID" value="ODC04441.1"/>
    <property type="molecule type" value="Genomic_DNA"/>
</dbReference>
<name>A0A1E2VBT7_9GAMM</name>
<keyword evidence="3" id="KW-1185">Reference proteome</keyword>
<dbReference type="SUPFAM" id="SSF54427">
    <property type="entry name" value="NTF2-like"/>
    <property type="match status" value="1"/>
</dbReference>
<dbReference type="STRING" id="197479.BFW38_13775"/>
<proteinExistence type="predicted"/>
<protein>
    <recommendedName>
        <fullName evidence="1">SnoaL-like domain-containing protein</fullName>
    </recommendedName>
</protein>
<dbReference type="RefSeq" id="WP_068999423.1">
    <property type="nucleotide sequence ID" value="NZ_MDTQ01000001.1"/>
</dbReference>
<accession>A0A1E2VBT7</accession>
<feature type="domain" description="SnoaL-like" evidence="1">
    <location>
        <begin position="21"/>
        <end position="108"/>
    </location>
</feature>
<evidence type="ECO:0000313" key="3">
    <source>
        <dbReference type="Proteomes" id="UP000094291"/>
    </source>
</evidence>
<evidence type="ECO:0000313" key="2">
    <source>
        <dbReference type="EMBL" id="ODC04441.1"/>
    </source>
</evidence>
<reference evidence="2 3" key="1">
    <citation type="submission" date="2016-08" db="EMBL/GenBank/DDBJ databases">
        <authorList>
            <person name="Seilhamer J.J."/>
        </authorList>
    </citation>
    <scope>NUCLEOTIDE SEQUENCE [LARGE SCALE GENOMIC DNA]</scope>
    <source>
        <strain evidence="2 3">PH27A</strain>
    </source>
</reference>
<evidence type="ECO:0000259" key="1">
    <source>
        <dbReference type="Pfam" id="PF12680"/>
    </source>
</evidence>
<gene>
    <name evidence="2" type="ORF">BFW38_13775</name>
</gene>
<organism evidence="2 3">
    <name type="scientific">Terasakiispira papahanaumokuakeensis</name>
    <dbReference type="NCBI Taxonomy" id="197479"/>
    <lineage>
        <taxon>Bacteria</taxon>
        <taxon>Pseudomonadati</taxon>
        <taxon>Pseudomonadota</taxon>
        <taxon>Gammaproteobacteria</taxon>
        <taxon>Oceanospirillales</taxon>
        <taxon>Terasakiispira</taxon>
    </lineage>
</organism>
<dbReference type="Proteomes" id="UP000094291">
    <property type="component" value="Unassembled WGS sequence"/>
</dbReference>
<dbReference type="Gene3D" id="3.10.450.50">
    <property type="match status" value="1"/>
</dbReference>
<dbReference type="OrthoDB" id="1256785at2"/>
<sequence>MKTPCQLVQQALSQLLRPEALDADTAAQFFSPQYQQHVDGRTLNYAEFLAHLDYLKSQVQQMHLQILAIASNGNTVMTHHRVDVTRHQGTTARLEVLARFECIEGRIISCYEHSRLCDGDTQDRYLGSAMSES</sequence>
<dbReference type="InterPro" id="IPR032710">
    <property type="entry name" value="NTF2-like_dom_sf"/>
</dbReference>
<dbReference type="AlphaFoldDB" id="A0A1E2VBT7"/>
<comment type="caution">
    <text evidence="2">The sequence shown here is derived from an EMBL/GenBank/DDBJ whole genome shotgun (WGS) entry which is preliminary data.</text>
</comment>
<dbReference type="InterPro" id="IPR037401">
    <property type="entry name" value="SnoaL-like"/>
</dbReference>
<dbReference type="Pfam" id="PF12680">
    <property type="entry name" value="SnoaL_2"/>
    <property type="match status" value="1"/>
</dbReference>